<reference evidence="9 10" key="1">
    <citation type="submission" date="2018-06" db="EMBL/GenBank/DDBJ databases">
        <title>Genomic Encyclopedia of Archaeal and Bacterial Type Strains, Phase II (KMG-II): from individual species to whole genera.</title>
        <authorList>
            <person name="Goeker M."/>
        </authorList>
    </citation>
    <scope>NUCLEOTIDE SEQUENCE [LARGE SCALE GENOMIC DNA]</scope>
    <source>
        <strain evidence="9 10">DSM 23241</strain>
    </source>
</reference>
<protein>
    <recommendedName>
        <fullName evidence="1">site-specific DNA-methyltransferase (adenine-specific)</fullName>
        <ecNumber evidence="1">2.1.1.72</ecNumber>
    </recommendedName>
</protein>
<evidence type="ECO:0000256" key="5">
    <source>
        <dbReference type="ARBA" id="ARBA00022747"/>
    </source>
</evidence>
<keyword evidence="3 9" id="KW-0808">Transferase</keyword>
<dbReference type="GO" id="GO:0003677">
    <property type="term" value="F:DNA binding"/>
    <property type="evidence" value="ECO:0007669"/>
    <property type="project" value="UniProtKB-KW"/>
</dbReference>
<organism evidence="9 10">
    <name type="scientific">Hydrotalea sandarakina</name>
    <dbReference type="NCBI Taxonomy" id="1004304"/>
    <lineage>
        <taxon>Bacteria</taxon>
        <taxon>Pseudomonadati</taxon>
        <taxon>Bacteroidota</taxon>
        <taxon>Chitinophagia</taxon>
        <taxon>Chitinophagales</taxon>
        <taxon>Chitinophagaceae</taxon>
        <taxon>Hydrotalea</taxon>
    </lineage>
</organism>
<name>A0A2W7RET2_9BACT</name>
<evidence type="ECO:0000259" key="8">
    <source>
        <dbReference type="Pfam" id="PF07669"/>
    </source>
</evidence>
<dbReference type="GO" id="GO:0032259">
    <property type="term" value="P:methylation"/>
    <property type="evidence" value="ECO:0007669"/>
    <property type="project" value="UniProtKB-KW"/>
</dbReference>
<keyword evidence="4" id="KW-0949">S-adenosyl-L-methionine</keyword>
<dbReference type="InterPro" id="IPR002052">
    <property type="entry name" value="DNA_methylase_N6_adenine_CS"/>
</dbReference>
<evidence type="ECO:0000256" key="3">
    <source>
        <dbReference type="ARBA" id="ARBA00022679"/>
    </source>
</evidence>
<dbReference type="AlphaFoldDB" id="A0A2W7RET2"/>
<dbReference type="Proteomes" id="UP000249720">
    <property type="component" value="Unassembled WGS sequence"/>
</dbReference>
<comment type="caution">
    <text evidence="9">The sequence shown here is derived from an EMBL/GenBank/DDBJ whole genome shotgun (WGS) entry which is preliminary data.</text>
</comment>
<dbReference type="OrthoDB" id="9814572at2"/>
<dbReference type="EMBL" id="QKZV01000015">
    <property type="protein sequence ID" value="PZX59448.1"/>
    <property type="molecule type" value="Genomic_DNA"/>
</dbReference>
<dbReference type="PANTHER" id="PTHR33841:SF6">
    <property type="entry name" value="TYPE II METHYLTRANSFERASE M.HINDII"/>
    <property type="match status" value="1"/>
</dbReference>
<dbReference type="PRINTS" id="PR00507">
    <property type="entry name" value="N12N6MTFRASE"/>
</dbReference>
<dbReference type="Gene3D" id="3.40.50.150">
    <property type="entry name" value="Vaccinia Virus protein VP39"/>
    <property type="match status" value="1"/>
</dbReference>
<dbReference type="GO" id="GO:0009307">
    <property type="term" value="P:DNA restriction-modification system"/>
    <property type="evidence" value="ECO:0007669"/>
    <property type="project" value="UniProtKB-KW"/>
</dbReference>
<dbReference type="SUPFAM" id="SSF53335">
    <property type="entry name" value="S-adenosyl-L-methionine-dependent methyltransferases"/>
    <property type="match status" value="1"/>
</dbReference>
<dbReference type="GO" id="GO:0009007">
    <property type="term" value="F:site-specific DNA-methyltransferase (adenine-specific) activity"/>
    <property type="evidence" value="ECO:0007669"/>
    <property type="project" value="UniProtKB-EC"/>
</dbReference>
<sequence length="533" mass="61103">MIQAVNLQPLDNELPSHFADRLGVLYAKTVTTQHKKDNGQFFTPTEIAHFMARLVRPTKGKLKILDPGCGTAILSSSLIETIILRGDAIKEIELVVYETDIDILPYTQATLDYLEKWLQGKKVGFKATLDTNDFVLENKDCFEQTSTLFYEPKNAIYDIVISNPPYFKIGKDDKRAVVAKSIVWGQPNIYSIFLMTAAKLLKNGGELVFIIPRSFAAGNYFRAFREAFFSEVEIEQVHLFNSRTDTFNRDNVLQETLILKGKKQKLNGHLPNILLTHSNGVSDLDKPTEKEYQANELIDFNTKEKILHLPSNETEDKVIKLFKSWSGSLHKYDMQISTGPVVSFRATEYLYEQYENGTKVLVPLYQLINTGKMTFEYPVFKKGKPQYIQFCEETKPLLLPNKNYIFLRRFSAKDDKSRLVAAPYFVDISQAEFIGVENHLNYIYRPKGHLARNEILGLAALLNSKLFDTYFRTFNGNINVSATELREMPLPPLEDIKEIGNQIILTNNFSQSVVDELVNDYFDLEHIFAYEQN</sequence>
<accession>A0A2W7RET2</accession>
<comment type="catalytic activity">
    <reaction evidence="7">
        <text>a 2'-deoxyadenosine in DNA + S-adenosyl-L-methionine = an N(6)-methyl-2'-deoxyadenosine in DNA + S-adenosyl-L-homocysteine + H(+)</text>
        <dbReference type="Rhea" id="RHEA:15197"/>
        <dbReference type="Rhea" id="RHEA-COMP:12418"/>
        <dbReference type="Rhea" id="RHEA-COMP:12419"/>
        <dbReference type="ChEBI" id="CHEBI:15378"/>
        <dbReference type="ChEBI" id="CHEBI:57856"/>
        <dbReference type="ChEBI" id="CHEBI:59789"/>
        <dbReference type="ChEBI" id="CHEBI:90615"/>
        <dbReference type="ChEBI" id="CHEBI:90616"/>
        <dbReference type="EC" id="2.1.1.72"/>
    </reaction>
</comment>
<evidence type="ECO:0000256" key="2">
    <source>
        <dbReference type="ARBA" id="ARBA00022603"/>
    </source>
</evidence>
<feature type="domain" description="Type II methyltransferase M.TaqI-like" evidence="8">
    <location>
        <begin position="121"/>
        <end position="242"/>
    </location>
</feature>
<dbReference type="PANTHER" id="PTHR33841">
    <property type="entry name" value="DNA METHYLTRANSFERASE YEEA-RELATED"/>
    <property type="match status" value="1"/>
</dbReference>
<dbReference type="InterPro" id="IPR011639">
    <property type="entry name" value="MethylTrfase_TaqI-like_dom"/>
</dbReference>
<evidence type="ECO:0000313" key="10">
    <source>
        <dbReference type="Proteomes" id="UP000249720"/>
    </source>
</evidence>
<keyword evidence="6" id="KW-0238">DNA-binding</keyword>
<dbReference type="EC" id="2.1.1.72" evidence="1"/>
<keyword evidence="10" id="KW-1185">Reference proteome</keyword>
<dbReference type="Pfam" id="PF07669">
    <property type="entry name" value="Eco57I"/>
    <property type="match status" value="1"/>
</dbReference>
<evidence type="ECO:0000256" key="1">
    <source>
        <dbReference type="ARBA" id="ARBA00011900"/>
    </source>
</evidence>
<dbReference type="InterPro" id="IPR050953">
    <property type="entry name" value="N4_N6_ade-DNA_methylase"/>
</dbReference>
<keyword evidence="2 9" id="KW-0489">Methyltransferase</keyword>
<keyword evidence="5" id="KW-0680">Restriction system</keyword>
<evidence type="ECO:0000256" key="6">
    <source>
        <dbReference type="ARBA" id="ARBA00023125"/>
    </source>
</evidence>
<dbReference type="CDD" id="cd02440">
    <property type="entry name" value="AdoMet_MTases"/>
    <property type="match status" value="1"/>
</dbReference>
<evidence type="ECO:0000313" key="9">
    <source>
        <dbReference type="EMBL" id="PZX59448.1"/>
    </source>
</evidence>
<dbReference type="PROSITE" id="PS00092">
    <property type="entry name" value="N6_MTASE"/>
    <property type="match status" value="1"/>
</dbReference>
<evidence type="ECO:0000256" key="4">
    <source>
        <dbReference type="ARBA" id="ARBA00022691"/>
    </source>
</evidence>
<gene>
    <name evidence="9" type="ORF">LX80_02814</name>
</gene>
<dbReference type="InterPro" id="IPR029063">
    <property type="entry name" value="SAM-dependent_MTases_sf"/>
</dbReference>
<proteinExistence type="predicted"/>
<evidence type="ECO:0000256" key="7">
    <source>
        <dbReference type="ARBA" id="ARBA00047942"/>
    </source>
</evidence>